<dbReference type="PIRSF" id="PIRSF015557">
    <property type="entry name" value="UCP015557"/>
    <property type="match status" value="1"/>
</dbReference>
<dbReference type="GO" id="GO:0106361">
    <property type="term" value="F:protein-arginine rhamnosyltransferase activity"/>
    <property type="evidence" value="ECO:0007669"/>
    <property type="project" value="InterPro"/>
</dbReference>
<comment type="catalytic activity">
    <reaction evidence="7">
        <text>dTDP-beta-L-rhamnose + L-arginyl-[protein] = N(omega)-(alpha-L-rhamnosyl)-L-arginyl-[protein] + dTDP + H(+)</text>
        <dbReference type="Rhea" id="RHEA:66692"/>
        <dbReference type="Rhea" id="RHEA-COMP:10532"/>
        <dbReference type="Rhea" id="RHEA-COMP:17096"/>
        <dbReference type="ChEBI" id="CHEBI:15378"/>
        <dbReference type="ChEBI" id="CHEBI:29965"/>
        <dbReference type="ChEBI" id="CHEBI:57510"/>
        <dbReference type="ChEBI" id="CHEBI:58369"/>
        <dbReference type="ChEBI" id="CHEBI:167445"/>
    </reaction>
    <physiologicalReaction direction="left-to-right" evidence="7">
        <dbReference type="Rhea" id="RHEA:66693"/>
    </physiologicalReaction>
</comment>
<reference evidence="8 9" key="1">
    <citation type="submission" date="2020-10" db="EMBL/GenBank/DDBJ databases">
        <title>Connecting structure to function with the recovery of over 1000 high-quality activated sludge metagenome-assembled genomes encoding full-length rRNA genes using long-read sequencing.</title>
        <authorList>
            <person name="Singleton C.M."/>
            <person name="Petriglieri F."/>
            <person name="Kristensen J.M."/>
            <person name="Kirkegaard R.H."/>
            <person name="Michaelsen T.Y."/>
            <person name="Andersen M.H."/>
            <person name="Karst S.M."/>
            <person name="Dueholm M.S."/>
            <person name="Nielsen P.H."/>
            <person name="Albertsen M."/>
        </authorList>
    </citation>
    <scope>NUCLEOTIDE SEQUENCE [LARGE SCALE GENOMIC DNA]</scope>
    <source>
        <strain evidence="8">EsbW_18-Q3-R4-48_BATAC.285</strain>
    </source>
</reference>
<dbReference type="AlphaFoldDB" id="A0A935Q3I5"/>
<comment type="function">
    <text evidence="3">Protein-arginine rhamnosyltransferase that catalyzes the transfer of a single rhamnose to elongation factor P (EF-P) on 'Lys-32', a modification required for EF-P-dependent rescue of polyproline stalled ribosomes.</text>
</comment>
<sequence>MPATAPRPDWDVFCKVVDNLGDIGVCWRLARQMAAEYALRVRLWVDDLDSFRLLCPQLDPSLLIQRLQGVEVRRWDGRFLPVTPARSVLETFACRIPDAFVEQMAQLTPPPVWINLDYLSAEGWVARFHGQPSPHPYLPLVKYFFFPGFTADTGGLLREQDLRAGRGEFIASADLQCEWWRQFGFALPLPGTLLISLFAYDNPAISDLLQAWEVSDRPVCCLAPWPCRLPAIEARAGRPLRAGDIVRCGALEIRLLPFVEQSRYDRMLWLCDLNFVRGEDSFVRAQWAGRPLVWQIYPQADGAHLVKLDAFLRLYCAVLPQTTVALLRQFWQAWNAGRVERALWTRLAAGLPGLHEHAMRWDKELALQDDLLSRLLRFSSSKL</sequence>
<evidence type="ECO:0000256" key="7">
    <source>
        <dbReference type="ARBA" id="ARBA00048472"/>
    </source>
</evidence>
<comment type="caution">
    <text evidence="8">The sequence shown here is derived from an EMBL/GenBank/DDBJ whole genome shotgun (WGS) entry which is preliminary data.</text>
</comment>
<dbReference type="InterPro" id="IPR016633">
    <property type="entry name" value="EarP"/>
</dbReference>
<keyword evidence="1" id="KW-0328">Glycosyltransferase</keyword>
<dbReference type="Proteomes" id="UP000697998">
    <property type="component" value="Unassembled WGS sequence"/>
</dbReference>
<evidence type="ECO:0000256" key="6">
    <source>
        <dbReference type="ARBA" id="ARBA00030025"/>
    </source>
</evidence>
<accession>A0A935Q3I5</accession>
<keyword evidence="2" id="KW-0808">Transferase</keyword>
<organism evidence="8 9">
    <name type="scientific">Candidatus Accumulibacter proximus</name>
    <dbReference type="NCBI Taxonomy" id="2954385"/>
    <lineage>
        <taxon>Bacteria</taxon>
        <taxon>Pseudomonadati</taxon>
        <taxon>Pseudomonadota</taxon>
        <taxon>Betaproteobacteria</taxon>
        <taxon>Candidatus Accumulibacter</taxon>
    </lineage>
</organism>
<dbReference type="GO" id="GO:0003746">
    <property type="term" value="F:translation elongation factor activity"/>
    <property type="evidence" value="ECO:0007669"/>
    <property type="project" value="UniProtKB-KW"/>
</dbReference>
<evidence type="ECO:0000256" key="1">
    <source>
        <dbReference type="ARBA" id="ARBA00022676"/>
    </source>
</evidence>
<evidence type="ECO:0000256" key="2">
    <source>
        <dbReference type="ARBA" id="ARBA00022679"/>
    </source>
</evidence>
<proteinExistence type="inferred from homology"/>
<evidence type="ECO:0000256" key="3">
    <source>
        <dbReference type="ARBA" id="ARBA00024303"/>
    </source>
</evidence>
<dbReference type="NCBIfam" id="TIGR03837">
    <property type="entry name" value="efp_Arg_rhamno"/>
    <property type="match status" value="1"/>
</dbReference>
<gene>
    <name evidence="8" type="primary">earP</name>
    <name evidence="8" type="ORF">IPJ27_22865</name>
</gene>
<evidence type="ECO:0000313" key="8">
    <source>
        <dbReference type="EMBL" id="MBK7677372.1"/>
    </source>
</evidence>
<evidence type="ECO:0000313" key="9">
    <source>
        <dbReference type="Proteomes" id="UP000697998"/>
    </source>
</evidence>
<comment type="similarity">
    <text evidence="4">Belongs to the glycosyltransferase 104 family.</text>
</comment>
<keyword evidence="8" id="KW-0251">Elongation factor</keyword>
<evidence type="ECO:0000256" key="4">
    <source>
        <dbReference type="ARBA" id="ARBA00024346"/>
    </source>
</evidence>
<name>A0A935Q3I5_9PROT</name>
<dbReference type="EMBL" id="JADJMH010000034">
    <property type="protein sequence ID" value="MBK7677372.1"/>
    <property type="molecule type" value="Genomic_DNA"/>
</dbReference>
<keyword evidence="8" id="KW-0648">Protein biosynthesis</keyword>
<dbReference type="Pfam" id="PF10093">
    <property type="entry name" value="EarP"/>
    <property type="match status" value="1"/>
</dbReference>
<protein>
    <recommendedName>
        <fullName evidence="5">Protein-arginine rhamnosyltransferase</fullName>
    </recommendedName>
    <alternativeName>
        <fullName evidence="6">EF-P arginine rhamnosyltransferase</fullName>
    </alternativeName>
</protein>
<evidence type="ECO:0000256" key="5">
    <source>
        <dbReference type="ARBA" id="ARBA00024416"/>
    </source>
</evidence>